<evidence type="ECO:0000256" key="1">
    <source>
        <dbReference type="SAM" id="MobiDB-lite"/>
    </source>
</evidence>
<dbReference type="EMBL" id="BART01010062">
    <property type="protein sequence ID" value="GAG84598.1"/>
    <property type="molecule type" value="Genomic_DNA"/>
</dbReference>
<proteinExistence type="predicted"/>
<gene>
    <name evidence="2" type="ORF">S01H4_22064</name>
</gene>
<organism evidence="2">
    <name type="scientific">marine sediment metagenome</name>
    <dbReference type="NCBI Taxonomy" id="412755"/>
    <lineage>
        <taxon>unclassified sequences</taxon>
        <taxon>metagenomes</taxon>
        <taxon>ecological metagenomes</taxon>
    </lineage>
</organism>
<dbReference type="AlphaFoldDB" id="X1BKK4"/>
<protein>
    <submittedName>
        <fullName evidence="2">Uncharacterized protein</fullName>
    </submittedName>
</protein>
<name>X1BKK4_9ZZZZ</name>
<accession>X1BKK4</accession>
<comment type="caution">
    <text evidence="2">The sequence shown here is derived from an EMBL/GenBank/DDBJ whole genome shotgun (WGS) entry which is preliminary data.</text>
</comment>
<feature type="region of interest" description="Disordered" evidence="1">
    <location>
        <begin position="1"/>
        <end position="46"/>
    </location>
</feature>
<feature type="compositionally biased region" description="Basic and acidic residues" evidence="1">
    <location>
        <begin position="24"/>
        <end position="46"/>
    </location>
</feature>
<sequence length="46" mass="5564">MPRKRKDKKYWEDEAKKARRSARTSREKSKAFKEGLKEGLDIARRQ</sequence>
<reference evidence="2" key="1">
    <citation type="journal article" date="2014" name="Front. Microbiol.">
        <title>High frequency of phylogenetically diverse reductive dehalogenase-homologous genes in deep subseafloor sedimentary metagenomes.</title>
        <authorList>
            <person name="Kawai M."/>
            <person name="Futagami T."/>
            <person name="Toyoda A."/>
            <person name="Takaki Y."/>
            <person name="Nishi S."/>
            <person name="Hori S."/>
            <person name="Arai W."/>
            <person name="Tsubouchi T."/>
            <person name="Morono Y."/>
            <person name="Uchiyama I."/>
            <person name="Ito T."/>
            <person name="Fujiyama A."/>
            <person name="Inagaki F."/>
            <person name="Takami H."/>
        </authorList>
    </citation>
    <scope>NUCLEOTIDE SEQUENCE</scope>
    <source>
        <strain evidence="2">Expedition CK06-06</strain>
    </source>
</reference>
<evidence type="ECO:0000313" key="2">
    <source>
        <dbReference type="EMBL" id="GAG84598.1"/>
    </source>
</evidence>